<protein>
    <recommendedName>
        <fullName evidence="1">UPF0246 protein MBEBAB_1282</fullName>
    </recommendedName>
</protein>
<dbReference type="GO" id="GO:0033194">
    <property type="term" value="P:response to hydroperoxide"/>
    <property type="evidence" value="ECO:0007669"/>
    <property type="project" value="TreeGrafter"/>
</dbReference>
<dbReference type="PANTHER" id="PTHR30283:SF4">
    <property type="entry name" value="PEROXIDE STRESS RESISTANCE PROTEIN YAAA"/>
    <property type="match status" value="1"/>
</dbReference>
<dbReference type="Proteomes" id="UP000016569">
    <property type="component" value="Unassembled WGS sequence"/>
</dbReference>
<dbReference type="InterPro" id="IPR005583">
    <property type="entry name" value="YaaA"/>
</dbReference>
<dbReference type="NCBIfam" id="NF002542">
    <property type="entry name" value="PRK02101.1-3"/>
    <property type="match status" value="1"/>
</dbReference>
<gene>
    <name evidence="2" type="ORF">MBEBAB_1282</name>
</gene>
<evidence type="ECO:0000256" key="1">
    <source>
        <dbReference type="HAMAP-Rule" id="MF_00652"/>
    </source>
</evidence>
<dbReference type="AlphaFoldDB" id="A0A8E0KN74"/>
<dbReference type="PANTHER" id="PTHR30283">
    <property type="entry name" value="PEROXIDE STRESS RESPONSE PROTEIN YAAA"/>
    <property type="match status" value="1"/>
</dbReference>
<organism evidence="2 3">
    <name type="scientific">Brevundimonas abyssalis TAR-001</name>
    <dbReference type="NCBI Taxonomy" id="1391729"/>
    <lineage>
        <taxon>Bacteria</taxon>
        <taxon>Pseudomonadati</taxon>
        <taxon>Pseudomonadota</taxon>
        <taxon>Alphaproteobacteria</taxon>
        <taxon>Caulobacterales</taxon>
        <taxon>Caulobacteraceae</taxon>
        <taxon>Brevundimonas</taxon>
    </lineage>
</organism>
<keyword evidence="3" id="KW-1185">Reference proteome</keyword>
<comment type="caution">
    <text evidence="2">The sequence shown here is derived from an EMBL/GenBank/DDBJ whole genome shotgun (WGS) entry which is preliminary data.</text>
</comment>
<proteinExistence type="inferred from homology"/>
<dbReference type="GO" id="GO:0005829">
    <property type="term" value="C:cytosol"/>
    <property type="evidence" value="ECO:0007669"/>
    <property type="project" value="TreeGrafter"/>
</dbReference>
<reference evidence="3" key="1">
    <citation type="journal article" date="2013" name="Genome Announc.">
        <title>Draft Genome Sequence of the Dimorphic Prosthecate Bacterium Brevundimonas abyssalis TAR-001T.</title>
        <authorList>
            <person name="Tsubouchi T."/>
            <person name="Nishi S."/>
            <person name="Usui K."/>
            <person name="Shimane Y."/>
            <person name="Takaki Y."/>
            <person name="Maruyama T."/>
            <person name="Hatada Y."/>
        </authorList>
    </citation>
    <scope>NUCLEOTIDE SEQUENCE [LARGE SCALE GENOMIC DNA]</scope>
    <source>
        <strain evidence="3">TAR-001</strain>
    </source>
</reference>
<dbReference type="HAMAP" id="MF_00652">
    <property type="entry name" value="UPF0246"/>
    <property type="match status" value="1"/>
</dbReference>
<evidence type="ECO:0000313" key="2">
    <source>
        <dbReference type="EMBL" id="GAD59032.1"/>
    </source>
</evidence>
<dbReference type="Pfam" id="PF03883">
    <property type="entry name" value="H2O2_YaaD"/>
    <property type="match status" value="1"/>
</dbReference>
<accession>A0A8E0KN74</accession>
<dbReference type="EMBL" id="BATC01000017">
    <property type="protein sequence ID" value="GAD59032.1"/>
    <property type="molecule type" value="Genomic_DNA"/>
</dbReference>
<comment type="similarity">
    <text evidence="1">Belongs to the UPF0246 family.</text>
</comment>
<evidence type="ECO:0000313" key="3">
    <source>
        <dbReference type="Proteomes" id="UP000016569"/>
    </source>
</evidence>
<name>A0A8E0KN74_9CAUL</name>
<sequence>MLFVLSPAKRLNYSEAPTAIQPTRPRFDTDIAELSKVTRKLTRADLRRLMDISQPLADLNHQRFQAFDPDSDEGSLPAAFAFAGDVYEGLKARELDDKALAWTQDHLRILSGLYGLLRPLDAIQPYRLEMGTRLRTKRGANLYDFWGDRIAKRLNADAEGQTDSSLVNLASQEYFGAVDARALKLPVVTPQFREVRDGESRIISFFAKKARGLMARWAIDNRVERAEDLKGFDLEGYGFDKAASSDNEWIFIRSGKS</sequence>
<dbReference type="RefSeq" id="WP_021697128.1">
    <property type="nucleotide sequence ID" value="NZ_BATC01000017.1"/>
</dbReference>
<dbReference type="OrthoDB" id="9777133at2"/>